<dbReference type="GO" id="GO:0051537">
    <property type="term" value="F:2 iron, 2 sulfur cluster binding"/>
    <property type="evidence" value="ECO:0007669"/>
    <property type="project" value="UniProtKB-KW"/>
</dbReference>
<dbReference type="PANTHER" id="PTHR21266">
    <property type="entry name" value="IRON-SULFUR DOMAIN CONTAINING PROTEIN"/>
    <property type="match status" value="1"/>
</dbReference>
<evidence type="ECO:0000259" key="6">
    <source>
        <dbReference type="PROSITE" id="PS51296"/>
    </source>
</evidence>
<accession>I3CI33</accession>
<protein>
    <submittedName>
        <fullName evidence="7">Ferredoxin subunit of nitrite reductase and ring-hydroxylating dioxygenase</fullName>
    </submittedName>
</protein>
<evidence type="ECO:0000313" key="8">
    <source>
        <dbReference type="Proteomes" id="UP000005744"/>
    </source>
</evidence>
<dbReference type="GO" id="GO:0046872">
    <property type="term" value="F:metal ion binding"/>
    <property type="evidence" value="ECO:0007669"/>
    <property type="project" value="UniProtKB-KW"/>
</dbReference>
<dbReference type="SUPFAM" id="SSF50022">
    <property type="entry name" value="ISP domain"/>
    <property type="match status" value="1"/>
</dbReference>
<dbReference type="CDD" id="cd03467">
    <property type="entry name" value="Rieske"/>
    <property type="match status" value="1"/>
</dbReference>
<dbReference type="eggNOG" id="COG2146">
    <property type="taxonomic scope" value="Bacteria"/>
</dbReference>
<evidence type="ECO:0000256" key="2">
    <source>
        <dbReference type="ARBA" id="ARBA00022723"/>
    </source>
</evidence>
<keyword evidence="8" id="KW-1185">Reference proteome</keyword>
<dbReference type="STRING" id="395493.BegalDRAFT_2425"/>
<evidence type="ECO:0000256" key="1">
    <source>
        <dbReference type="ARBA" id="ARBA00022714"/>
    </source>
</evidence>
<dbReference type="AlphaFoldDB" id="I3CI33"/>
<dbReference type="Proteomes" id="UP000005744">
    <property type="component" value="Unassembled WGS sequence"/>
</dbReference>
<name>I3CI33_9GAMM</name>
<keyword evidence="1" id="KW-0001">2Fe-2S</keyword>
<dbReference type="PANTHER" id="PTHR21266:SF60">
    <property type="entry name" value="3-KETOSTEROID-9-ALPHA-MONOOXYGENASE, OXYGENASE COMPONENT"/>
    <property type="match status" value="1"/>
</dbReference>
<keyword evidence="4" id="KW-0408">Iron</keyword>
<proteinExistence type="predicted"/>
<evidence type="ECO:0000313" key="7">
    <source>
        <dbReference type="EMBL" id="EIJ43276.1"/>
    </source>
</evidence>
<dbReference type="EMBL" id="JH600070">
    <property type="protein sequence ID" value="EIJ43276.1"/>
    <property type="molecule type" value="Genomic_DNA"/>
</dbReference>
<keyword evidence="3" id="KW-0560">Oxidoreductase</keyword>
<dbReference type="InterPro" id="IPR036922">
    <property type="entry name" value="Rieske_2Fe-2S_sf"/>
</dbReference>
<evidence type="ECO:0000256" key="3">
    <source>
        <dbReference type="ARBA" id="ARBA00023002"/>
    </source>
</evidence>
<dbReference type="GO" id="GO:0051213">
    <property type="term" value="F:dioxygenase activity"/>
    <property type="evidence" value="ECO:0007669"/>
    <property type="project" value="UniProtKB-KW"/>
</dbReference>
<dbReference type="Gene3D" id="2.102.10.10">
    <property type="entry name" value="Rieske [2Fe-2S] iron-sulphur domain"/>
    <property type="match status" value="1"/>
</dbReference>
<evidence type="ECO:0000256" key="4">
    <source>
        <dbReference type="ARBA" id="ARBA00023004"/>
    </source>
</evidence>
<feature type="domain" description="Rieske" evidence="6">
    <location>
        <begin position="7"/>
        <end position="102"/>
    </location>
</feature>
<gene>
    <name evidence="7" type="ORF">BegalDRAFT_2425</name>
</gene>
<dbReference type="Pfam" id="PF00355">
    <property type="entry name" value="Rieske"/>
    <property type="match status" value="1"/>
</dbReference>
<evidence type="ECO:0000256" key="5">
    <source>
        <dbReference type="ARBA" id="ARBA00023014"/>
    </source>
</evidence>
<dbReference type="InterPro" id="IPR050584">
    <property type="entry name" value="Cholesterol_7-desaturase"/>
</dbReference>
<dbReference type="PROSITE" id="PS51296">
    <property type="entry name" value="RIESKE"/>
    <property type="match status" value="1"/>
</dbReference>
<dbReference type="RefSeq" id="WP_002690324.1">
    <property type="nucleotide sequence ID" value="NZ_JH600070.1"/>
</dbReference>
<sequence>MTSIQHWQPVAEIYDIPQQGMISFEISGLSLLFSRQGQQVSCFANSCTHLDRPLDMGNVCNGVVTCPFHGYEFELETGRCLNASSPPLKSYPVRIVENFVQVCLVEDTID</sequence>
<dbReference type="HOGENOM" id="CLU_055690_5_2_6"/>
<reference evidence="7 8" key="1">
    <citation type="submission" date="2011-11" db="EMBL/GenBank/DDBJ databases">
        <title>Improved High-Quality Draft sequence of Beggiatoa alba B18lD.</title>
        <authorList>
            <consortium name="US DOE Joint Genome Institute"/>
            <person name="Lucas S."/>
            <person name="Han J."/>
            <person name="Lapidus A."/>
            <person name="Cheng J.-F."/>
            <person name="Goodwin L."/>
            <person name="Pitluck S."/>
            <person name="Peters L."/>
            <person name="Mikhailova N."/>
            <person name="Held B."/>
            <person name="Detter J.C."/>
            <person name="Han C."/>
            <person name="Tapia R."/>
            <person name="Land M."/>
            <person name="Hauser L."/>
            <person name="Kyrpides N."/>
            <person name="Ivanova N."/>
            <person name="Pagani I."/>
            <person name="Samuel K."/>
            <person name="Teske A."/>
            <person name="Mueller J."/>
            <person name="Woyke T."/>
        </authorList>
    </citation>
    <scope>NUCLEOTIDE SEQUENCE [LARGE SCALE GENOMIC DNA]</scope>
    <source>
        <strain evidence="7 8">B18LD</strain>
    </source>
</reference>
<keyword evidence="5" id="KW-0411">Iron-sulfur</keyword>
<dbReference type="OrthoDB" id="9769355at2"/>
<dbReference type="InterPro" id="IPR017941">
    <property type="entry name" value="Rieske_2Fe-2S"/>
</dbReference>
<keyword evidence="7" id="KW-0223">Dioxygenase</keyword>
<organism evidence="7 8">
    <name type="scientific">Beggiatoa alba B18LD</name>
    <dbReference type="NCBI Taxonomy" id="395493"/>
    <lineage>
        <taxon>Bacteria</taxon>
        <taxon>Pseudomonadati</taxon>
        <taxon>Pseudomonadota</taxon>
        <taxon>Gammaproteobacteria</taxon>
        <taxon>Thiotrichales</taxon>
        <taxon>Thiotrichaceae</taxon>
        <taxon>Beggiatoa</taxon>
    </lineage>
</organism>
<keyword evidence="2" id="KW-0479">Metal-binding</keyword>